<evidence type="ECO:0000256" key="2">
    <source>
        <dbReference type="PROSITE-ProRule" id="PRU00192"/>
    </source>
</evidence>
<proteinExistence type="predicted"/>
<protein>
    <recommendedName>
        <fullName evidence="4">SH3 domain-containing protein</fullName>
    </recommendedName>
</protein>
<organism evidence="5 6">
    <name type="scientific">Rhizoclosmatium globosum</name>
    <dbReference type="NCBI Taxonomy" id="329046"/>
    <lineage>
        <taxon>Eukaryota</taxon>
        <taxon>Fungi</taxon>
        <taxon>Fungi incertae sedis</taxon>
        <taxon>Chytridiomycota</taxon>
        <taxon>Chytridiomycota incertae sedis</taxon>
        <taxon>Chytridiomycetes</taxon>
        <taxon>Chytridiales</taxon>
        <taxon>Chytriomycetaceae</taxon>
        <taxon>Rhizoclosmatium</taxon>
    </lineage>
</organism>
<feature type="region of interest" description="Disordered" evidence="3">
    <location>
        <begin position="50"/>
        <end position="70"/>
    </location>
</feature>
<evidence type="ECO:0000256" key="3">
    <source>
        <dbReference type="SAM" id="MobiDB-lite"/>
    </source>
</evidence>
<dbReference type="Gene3D" id="2.30.30.40">
    <property type="entry name" value="SH3 Domains"/>
    <property type="match status" value="1"/>
</dbReference>
<evidence type="ECO:0000256" key="1">
    <source>
        <dbReference type="ARBA" id="ARBA00022443"/>
    </source>
</evidence>
<evidence type="ECO:0000313" key="6">
    <source>
        <dbReference type="Proteomes" id="UP000193642"/>
    </source>
</evidence>
<feature type="domain" description="SH3" evidence="4">
    <location>
        <begin position="1"/>
        <end position="51"/>
    </location>
</feature>
<dbReference type="SUPFAM" id="SSF50044">
    <property type="entry name" value="SH3-domain"/>
    <property type="match status" value="1"/>
</dbReference>
<keyword evidence="6" id="KW-1185">Reference proteome</keyword>
<name>A0A1Y2D3K5_9FUNG</name>
<dbReference type="Pfam" id="PF00018">
    <property type="entry name" value="SH3_1"/>
    <property type="match status" value="1"/>
</dbReference>
<evidence type="ECO:0000313" key="5">
    <source>
        <dbReference type="EMBL" id="ORY53724.1"/>
    </source>
</evidence>
<dbReference type="EMBL" id="MCGO01000001">
    <property type="protein sequence ID" value="ORY53724.1"/>
    <property type="molecule type" value="Genomic_DNA"/>
</dbReference>
<dbReference type="InterPro" id="IPR036028">
    <property type="entry name" value="SH3-like_dom_sf"/>
</dbReference>
<accession>A0A1Y2D3K5</accession>
<keyword evidence="1 2" id="KW-0728">SH3 domain</keyword>
<dbReference type="OrthoDB" id="5340910at2759"/>
<comment type="caution">
    <text evidence="5">The sequence shown here is derived from an EMBL/GenBank/DDBJ whole genome shotgun (WGS) entry which is preliminary data.</text>
</comment>
<evidence type="ECO:0000259" key="4">
    <source>
        <dbReference type="PROSITE" id="PS50002"/>
    </source>
</evidence>
<dbReference type="InterPro" id="IPR001452">
    <property type="entry name" value="SH3_domain"/>
</dbReference>
<feature type="non-terminal residue" evidence="5">
    <location>
        <position position="1"/>
    </location>
</feature>
<sequence length="70" mass="7861">FTPEQRDEIELRVGDKVQLQHQYDDGWAKGVNLSIGATGLFPLDCLAGFDAPQEDEKGNKKHNNRVSSIY</sequence>
<dbReference type="Proteomes" id="UP000193642">
    <property type="component" value="Unassembled WGS sequence"/>
</dbReference>
<dbReference type="PROSITE" id="PS50002">
    <property type="entry name" value="SH3"/>
    <property type="match status" value="1"/>
</dbReference>
<dbReference type="AlphaFoldDB" id="A0A1Y2D3K5"/>
<feature type="non-terminal residue" evidence="5">
    <location>
        <position position="70"/>
    </location>
</feature>
<reference evidence="5 6" key="1">
    <citation type="submission" date="2016-07" db="EMBL/GenBank/DDBJ databases">
        <title>Pervasive Adenine N6-methylation of Active Genes in Fungi.</title>
        <authorList>
            <consortium name="DOE Joint Genome Institute"/>
            <person name="Mondo S.J."/>
            <person name="Dannebaum R.O."/>
            <person name="Kuo R.C."/>
            <person name="Labutti K."/>
            <person name="Haridas S."/>
            <person name="Kuo A."/>
            <person name="Salamov A."/>
            <person name="Ahrendt S.R."/>
            <person name="Lipzen A."/>
            <person name="Sullivan W."/>
            <person name="Andreopoulos W.B."/>
            <person name="Clum A."/>
            <person name="Lindquist E."/>
            <person name="Daum C."/>
            <person name="Ramamoorthy G.K."/>
            <person name="Gryganskyi A."/>
            <person name="Culley D."/>
            <person name="Magnuson J.K."/>
            <person name="James T.Y."/>
            <person name="O'Malley M.A."/>
            <person name="Stajich J.E."/>
            <person name="Spatafora J.W."/>
            <person name="Visel A."/>
            <person name="Grigoriev I.V."/>
        </authorList>
    </citation>
    <scope>NUCLEOTIDE SEQUENCE [LARGE SCALE GENOMIC DNA]</scope>
    <source>
        <strain evidence="5 6">JEL800</strain>
    </source>
</reference>
<gene>
    <name evidence="5" type="ORF">BCR33DRAFT_633133</name>
</gene>